<accession>A0A437ANY1</accession>
<dbReference type="VEuPathDB" id="MicrosporidiaDB:TUBRATIS_005380"/>
<sequence>MQEEEKMNKGLKIDASKTTDQNSYKKTFLEVIYDTPTKQKAFFSTLPGNIDLSIFFKALDQQNIFLESEDVFKALFLCAEVCNKPFPFSLFLLDWSNKRAQLNFVSFILDKKIDLGSSSGLSRIIKPDYITDSVYYLNSVELFKCIANLNNRSLIMKIKQECPEMCVLGLSHVLPKFSDIFDELFLRTIDKYRQLNSHYTCDKSNSSQNGEVKNSFYTISDFPIHKSSSLFMNPPSIILQAQREELKIIEKQSYILNILLIQKKVIHKLSLVPLNIALNLIIENNCFEQVLSLNSDLSYNILILGYQIGLYDLRTILIYRVKNDLFIHNLLVFLMSKNVEIIVPVINALSMAINSLKPDTCVLFSKLRERIDNHYLFLPFSASNFSSKFENEISSEHNDNKVEKYVYPKYINEKIYKFHSENIELIESGIKANNNFKSQIIEKNLESYKNIQRLKKTFKGTIHQRNFINKLATYLINVLDPFIEEMYEEGLLCENQAKIAAKIISFYKHKKARPHLEIKKKLLPCLSDLGLEALDRTFIHTYDNLFQFKTDNFSHENMFKFITTHILVKEWLSVIEFCYELKSEAFTENFIVYLFNLLKNYIKKLNECIDKKEKDSDYATLTWFINLGLVLSELVSRQNRFISLEVFDFKNAIQKSCILTSHEIIYFVSYFFLNSKNVIFNGKTRYVRKILHEIMAYKEDLPFLKMNLDLTLLEKNSIEEKSAFNYYLIEETSKRLSEFNNKYSEEDNLKRILADYYEFVYLPSNVVCKSEYLANYILPDNVYSSIIQMAIDVSVRDICKTLVDRIIKAIEKTIFEIQKLYGYKNIHNAFINLSMRLIHTNSYQPLRVCIKNNIMNFLKLCNLDINKISVNHIIESNLEICINLLKRETFTRINNNKFYKERSILEGKNLPNVEILNNLISYEPIVIKELKDEDLEKIKSKLTGITRDIPNTKLYVLTEQWRNFVTALESYEYYEEIDDLDQFCIEDTIAKQENVEKDIKERIKELSIKDAIIRNDKPKENKHPDVKYFSDLKLKKENLISHSKALLNLLINSDQIDSLAETLCKHIIGYLHYRVLHFMFLFLNEVFSISFYSYLIVRHYFLHSTTAFSKLIYYALENRIITVLEFDQLTALDRKELSQKVLELEIQRLKSIINLLVLRNKKLFTIYDFVYVLERVAKYNNISFVDHMVVNLKGYNLNESVELFEEFIRNNKFSYHKKVDFTDFVRFKKPEKIKQVIALDPSEENAFMIRELYNAFYFSWDHFLKFHRKHNDYSFLKLDTLIENCKENHLLMEVLSDMVDSSTSYDNLMFYKFMNRALGKFFVKVNKIVNFRKLSDEKNPFLMFLRGLIQIPHYVFFLFEYSPRSLKYAAIVIDLINLSPSLLNYAVSYFTDLYLYSFDNHSNEDSGKLEVSYVDGSTEYKFIPENDENVYLQSLDSAIFKPKLVMNKNFEYLKVKKQNILFCRCKNCEEINKNNPLLTEETEISVKKECHYRNKGYLLEDQVNALEILEKGCKKYFAVFSYLTSPKYPELKNLFMTTYIPNNEALKKIDYFKIRNLLNKNISAWAYRKYKGYVVAVVDSLLNNYFDEIRLIIKENYRITELINCLQARASCFNAPLCIYKALEIVEMSHLVKK</sequence>
<dbReference type="Proteomes" id="UP000282876">
    <property type="component" value="Unassembled WGS sequence"/>
</dbReference>
<dbReference type="EMBL" id="RCSS01000118">
    <property type="protein sequence ID" value="RVD92931.1"/>
    <property type="molecule type" value="Genomic_DNA"/>
</dbReference>
<organism evidence="1 2">
    <name type="scientific">Tubulinosema ratisbonensis</name>
    <dbReference type="NCBI Taxonomy" id="291195"/>
    <lineage>
        <taxon>Eukaryota</taxon>
        <taxon>Fungi</taxon>
        <taxon>Fungi incertae sedis</taxon>
        <taxon>Microsporidia</taxon>
        <taxon>Tubulinosematoidea</taxon>
        <taxon>Tubulinosematidae</taxon>
        <taxon>Tubulinosema</taxon>
    </lineage>
</organism>
<name>A0A437ANY1_9MICR</name>
<evidence type="ECO:0000313" key="1">
    <source>
        <dbReference type="EMBL" id="RVD92931.1"/>
    </source>
</evidence>
<dbReference type="OrthoDB" id="1933107at2759"/>
<dbReference type="STRING" id="291195.A0A437ANY1"/>
<proteinExistence type="predicted"/>
<evidence type="ECO:0000313" key="2">
    <source>
        <dbReference type="Proteomes" id="UP000282876"/>
    </source>
</evidence>
<protein>
    <submittedName>
        <fullName evidence="1">NOT1-like general negative regulator of transcription subunit 1</fullName>
    </submittedName>
</protein>
<comment type="caution">
    <text evidence="1">The sequence shown here is derived from an EMBL/GenBank/DDBJ whole genome shotgun (WGS) entry which is preliminary data.</text>
</comment>
<keyword evidence="2" id="KW-1185">Reference proteome</keyword>
<reference evidence="1 2" key="1">
    <citation type="submission" date="2018-10" db="EMBL/GenBank/DDBJ databases">
        <title>Draft genome sequence of the microsporidian Tubulinosema ratisbonensis.</title>
        <authorList>
            <person name="Polonais V."/>
            <person name="Peyretaillade E."/>
            <person name="Niehus S."/>
            <person name="Wawrzyniak I."/>
            <person name="Franchet A."/>
            <person name="Gaspin C."/>
            <person name="Reichstadt M."/>
            <person name="Belser C."/>
            <person name="Labadie K."/>
            <person name="Delbac F."/>
            <person name="Ferrandon D."/>
        </authorList>
    </citation>
    <scope>NUCLEOTIDE SEQUENCE [LARGE SCALE GENOMIC DNA]</scope>
    <source>
        <strain evidence="1 2">Franzen</strain>
    </source>
</reference>
<gene>
    <name evidence="1" type="ORF">TUBRATIS_005380</name>
</gene>